<accession>A0ACA9NA66</accession>
<dbReference type="Proteomes" id="UP000789525">
    <property type="component" value="Unassembled WGS sequence"/>
</dbReference>
<comment type="caution">
    <text evidence="1">The sequence shown here is derived from an EMBL/GenBank/DDBJ whole genome shotgun (WGS) entry which is preliminary data.</text>
</comment>
<evidence type="ECO:0000313" key="1">
    <source>
        <dbReference type="EMBL" id="CAG8643700.1"/>
    </source>
</evidence>
<gene>
    <name evidence="1" type="ORF">ACOLOM_LOCUS8024</name>
</gene>
<name>A0ACA9NA66_9GLOM</name>
<evidence type="ECO:0000313" key="2">
    <source>
        <dbReference type="Proteomes" id="UP000789525"/>
    </source>
</evidence>
<feature type="non-terminal residue" evidence="1">
    <location>
        <position position="85"/>
    </location>
</feature>
<organism evidence="1 2">
    <name type="scientific">Acaulospora colombiana</name>
    <dbReference type="NCBI Taxonomy" id="27376"/>
    <lineage>
        <taxon>Eukaryota</taxon>
        <taxon>Fungi</taxon>
        <taxon>Fungi incertae sedis</taxon>
        <taxon>Mucoromycota</taxon>
        <taxon>Glomeromycotina</taxon>
        <taxon>Glomeromycetes</taxon>
        <taxon>Diversisporales</taxon>
        <taxon>Acaulosporaceae</taxon>
        <taxon>Acaulospora</taxon>
    </lineage>
</organism>
<sequence length="85" mass="9850">MGNFLSREEQLEFMETQSMRNSSDEIKRNINAPDAVENGKAPIEELKVESKVPENPFDLEAIKPPLMHPFLFIEDICIMFNIERP</sequence>
<reference evidence="1" key="1">
    <citation type="submission" date="2021-06" db="EMBL/GenBank/DDBJ databases">
        <authorList>
            <person name="Kallberg Y."/>
            <person name="Tangrot J."/>
            <person name="Rosling A."/>
        </authorList>
    </citation>
    <scope>NUCLEOTIDE SEQUENCE</scope>
    <source>
        <strain evidence="1">CL356</strain>
    </source>
</reference>
<proteinExistence type="predicted"/>
<protein>
    <submittedName>
        <fullName evidence="1">14819_t:CDS:1</fullName>
    </submittedName>
</protein>
<dbReference type="EMBL" id="CAJVPT010019788">
    <property type="protein sequence ID" value="CAG8643700.1"/>
    <property type="molecule type" value="Genomic_DNA"/>
</dbReference>
<keyword evidence="2" id="KW-1185">Reference proteome</keyword>